<comment type="caution">
    <text evidence="1">The sequence shown here is derived from an EMBL/GenBank/DDBJ whole genome shotgun (WGS) entry which is preliminary data.</text>
</comment>
<reference evidence="1" key="1">
    <citation type="submission" date="2021-06" db="EMBL/GenBank/DDBJ databases">
        <authorList>
            <person name="Kallberg Y."/>
            <person name="Tangrot J."/>
            <person name="Rosling A."/>
        </authorList>
    </citation>
    <scope>NUCLEOTIDE SEQUENCE</scope>
    <source>
        <strain evidence="1">MA461A</strain>
    </source>
</reference>
<keyword evidence="2" id="KW-1185">Reference proteome</keyword>
<gene>
    <name evidence="1" type="ORF">RPERSI_LOCUS21856</name>
</gene>
<organism evidence="1 2">
    <name type="scientific">Racocetra persica</name>
    <dbReference type="NCBI Taxonomy" id="160502"/>
    <lineage>
        <taxon>Eukaryota</taxon>
        <taxon>Fungi</taxon>
        <taxon>Fungi incertae sedis</taxon>
        <taxon>Mucoromycota</taxon>
        <taxon>Glomeromycotina</taxon>
        <taxon>Glomeromycetes</taxon>
        <taxon>Diversisporales</taxon>
        <taxon>Gigasporaceae</taxon>
        <taxon>Racocetra</taxon>
    </lineage>
</organism>
<accession>A0ACA9RQK7</accession>
<dbReference type="EMBL" id="CAJVQC010065013">
    <property type="protein sequence ID" value="CAG8805079.1"/>
    <property type="molecule type" value="Genomic_DNA"/>
</dbReference>
<feature type="non-terminal residue" evidence="1">
    <location>
        <position position="1"/>
    </location>
</feature>
<evidence type="ECO:0000313" key="2">
    <source>
        <dbReference type="Proteomes" id="UP000789920"/>
    </source>
</evidence>
<evidence type="ECO:0000313" key="1">
    <source>
        <dbReference type="EMBL" id="CAG8805079.1"/>
    </source>
</evidence>
<proteinExistence type="predicted"/>
<name>A0ACA9RQK7_9GLOM</name>
<dbReference type="Proteomes" id="UP000789920">
    <property type="component" value="Unassembled WGS sequence"/>
</dbReference>
<protein>
    <submittedName>
        <fullName evidence="1">14114_t:CDS:1</fullName>
    </submittedName>
</protein>
<feature type="non-terminal residue" evidence="1">
    <location>
        <position position="194"/>
    </location>
</feature>
<sequence>DTDLSMHMIISGNHVPQNIIHERAISRINLSREACDLAILNHRANKNTTKEVKMKLLASHNGALPNELQKLYNNQRTIDNSHELVTGILKEKGVILYYQQPNINVNEDIDEKYDLNSDSAQVLSLVVEDCRSRSKEEAIELGHVYELFIRTLLLPEITKECVKPMTTNNLTEQINKSIEGRHENSSQFIFEPGQ</sequence>